<dbReference type="GO" id="GO:0005886">
    <property type="term" value="C:plasma membrane"/>
    <property type="evidence" value="ECO:0007669"/>
    <property type="project" value="TreeGrafter"/>
</dbReference>
<dbReference type="Pfam" id="PF13596">
    <property type="entry name" value="PAS_10"/>
    <property type="match status" value="1"/>
</dbReference>
<dbReference type="Pfam" id="PF04282">
    <property type="entry name" value="DUF438"/>
    <property type="match status" value="1"/>
</dbReference>
<accession>A0A7G1G8T8</accession>
<sequence>MSELFNNEEYLKNLIKRLGNEDNEELKKELKSTIKSLSPEVIAKVEQELIDKDGITVDEIQSVCDIHLDLFKDFTNVEKIEVEKDHPIFILMREHDYILKTVEKIREISKNVYKKNNIKEAFDDFMKLNKNIENIEAAEKYFLKEENVLFAYLEKHGIEQPPRVMWKEHNQIRNFRNKLLKLKDNRDFEDAKKSLYEISLNLNELFTHHVQKEHSVLFPTALNLINDEEWKEIRNQFDEIGYFCYFPKAIEKKDEKESGVLDDKIKLPSGEFTIEELINMFNTLPMDITFVDKNNRVKYFSETKDRIFVRSRAIIGRKVQNCHPANSVEIVNKIVNDFKTGKKDKADFWLRVGEKYVYLRYFAVRNKNNEYLGTVEVTQDIEPIQEIKGEKRIYDE</sequence>
<dbReference type="Gene3D" id="1.20.120.520">
    <property type="entry name" value="nmb1532 protein domain like"/>
    <property type="match status" value="1"/>
</dbReference>
<protein>
    <submittedName>
        <fullName evidence="3">Histidine kinase</fullName>
    </submittedName>
</protein>
<evidence type="ECO:0000259" key="2">
    <source>
        <dbReference type="Pfam" id="PF04282"/>
    </source>
</evidence>
<dbReference type="PANTHER" id="PTHR39966">
    <property type="entry name" value="BLL2471 PROTEIN-RELATED"/>
    <property type="match status" value="1"/>
</dbReference>
<dbReference type="RefSeq" id="WP_190613804.1">
    <property type="nucleotide sequence ID" value="NZ_AP018712.1"/>
</dbReference>
<feature type="domain" description="DUF438" evidence="2">
    <location>
        <begin position="11"/>
        <end position="74"/>
    </location>
</feature>
<dbReference type="Pfam" id="PF01814">
    <property type="entry name" value="Hemerythrin"/>
    <property type="match status" value="1"/>
</dbReference>
<dbReference type="KEGG" id="ocy:OSSY52_14740"/>
<evidence type="ECO:0000313" key="3">
    <source>
        <dbReference type="EMBL" id="BBE31333.1"/>
    </source>
</evidence>
<dbReference type="PANTHER" id="PTHR39966:SF3">
    <property type="entry name" value="DUF438 DOMAIN-CONTAINING PROTEIN"/>
    <property type="match status" value="1"/>
</dbReference>
<reference evidence="3 4" key="1">
    <citation type="submission" date="2018-06" db="EMBL/GenBank/DDBJ databases">
        <title>Genome sequencing of Oceanotoga sp. sy52.</title>
        <authorList>
            <person name="Mori K."/>
        </authorList>
    </citation>
    <scope>NUCLEOTIDE SEQUENCE [LARGE SCALE GENOMIC DNA]</scope>
    <source>
        <strain evidence="4">sy52</strain>
    </source>
</reference>
<organism evidence="3 4">
    <name type="scientific">Tepiditoga spiralis</name>
    <dbReference type="NCBI Taxonomy" id="2108365"/>
    <lineage>
        <taxon>Bacteria</taxon>
        <taxon>Thermotogati</taxon>
        <taxon>Thermotogota</taxon>
        <taxon>Thermotogae</taxon>
        <taxon>Petrotogales</taxon>
        <taxon>Petrotogaceae</taxon>
        <taxon>Tepiditoga</taxon>
    </lineage>
</organism>
<dbReference type="InterPro" id="IPR012312">
    <property type="entry name" value="Hemerythrin-like"/>
</dbReference>
<dbReference type="SUPFAM" id="SSF55785">
    <property type="entry name" value="PYP-like sensor domain (PAS domain)"/>
    <property type="match status" value="1"/>
</dbReference>
<feature type="domain" description="Hemerythrin-like" evidence="1">
    <location>
        <begin position="86"/>
        <end position="221"/>
    </location>
</feature>
<gene>
    <name evidence="3" type="ORF">OSSY52_14740</name>
</gene>
<dbReference type="Proteomes" id="UP000516361">
    <property type="component" value="Chromosome"/>
</dbReference>
<dbReference type="InParanoid" id="A0A7G1G8T8"/>
<name>A0A7G1G8T8_9BACT</name>
<keyword evidence="3" id="KW-0418">Kinase</keyword>
<dbReference type="AlphaFoldDB" id="A0A7G1G8T8"/>
<keyword evidence="4" id="KW-1185">Reference proteome</keyword>
<dbReference type="Gene3D" id="3.30.450.20">
    <property type="entry name" value="PAS domain"/>
    <property type="match status" value="1"/>
</dbReference>
<dbReference type="EMBL" id="AP018712">
    <property type="protein sequence ID" value="BBE31333.1"/>
    <property type="molecule type" value="Genomic_DNA"/>
</dbReference>
<dbReference type="GO" id="GO:0016301">
    <property type="term" value="F:kinase activity"/>
    <property type="evidence" value="ECO:0007669"/>
    <property type="project" value="UniProtKB-KW"/>
</dbReference>
<evidence type="ECO:0000259" key="1">
    <source>
        <dbReference type="Pfam" id="PF01814"/>
    </source>
</evidence>
<dbReference type="InterPro" id="IPR035965">
    <property type="entry name" value="PAS-like_dom_sf"/>
</dbReference>
<keyword evidence="3" id="KW-0808">Transferase</keyword>
<dbReference type="InterPro" id="IPR007380">
    <property type="entry name" value="DUF438"/>
</dbReference>
<proteinExistence type="predicted"/>
<evidence type="ECO:0000313" key="4">
    <source>
        <dbReference type="Proteomes" id="UP000516361"/>
    </source>
</evidence>